<keyword evidence="15" id="KW-1185">Reference proteome</keyword>
<keyword evidence="3" id="KW-0134">Cell wall</keyword>
<evidence type="ECO:0000256" key="10">
    <source>
        <dbReference type="ARBA" id="ARBA00041495"/>
    </source>
</evidence>
<dbReference type="Gene3D" id="3.20.20.80">
    <property type="entry name" value="Glycosidases"/>
    <property type="match status" value="1"/>
</dbReference>
<evidence type="ECO:0000256" key="6">
    <source>
        <dbReference type="ARBA" id="ARBA00022801"/>
    </source>
</evidence>
<keyword evidence="7" id="KW-0326">Glycosidase</keyword>
<evidence type="ECO:0000256" key="3">
    <source>
        <dbReference type="ARBA" id="ARBA00022512"/>
    </source>
</evidence>
<dbReference type="InterPro" id="IPR017853">
    <property type="entry name" value="GH"/>
</dbReference>
<evidence type="ECO:0000313" key="14">
    <source>
        <dbReference type="EMBL" id="KAK3177221.1"/>
    </source>
</evidence>
<sequence length="377" mass="40745">MKTVIYLGAAIVLLRSAAAILPTHDYRDYHGREQLVLEEDGQVDRSPKLASLGSNVRITVAEEEEDTEPSKPDIAPIISYSPLETDNVAKFQDPPPPSSYLSQKHRFSVGSTGDQWAITYTPYNDDLTCKTKAAIQEDVAIIAKKGFTSIRVYATDCSTLMHVGSAAASHKLKLILGVHIDDTILMLAQPQINEIVTWAAGKWDIVEMIVIGNEAIFNEFTTAAMLAEFISSSRTILREAGYTGPITTTEPLNILSKYASTLCPVIDVAAANIHPFFHPEVSADTAGDYVAVELDRLEGLCEGMQGVNLETGWPKQGIANGEAVPGVLEQWVAVAGIQKAAGGRSVFLGYADDGWKDEGEFGVETSWGCAHIFGIDA</sequence>
<dbReference type="GO" id="GO:0009986">
    <property type="term" value="C:cell surface"/>
    <property type="evidence" value="ECO:0007669"/>
    <property type="project" value="TreeGrafter"/>
</dbReference>
<evidence type="ECO:0000313" key="15">
    <source>
        <dbReference type="Proteomes" id="UP001276659"/>
    </source>
</evidence>
<gene>
    <name evidence="14" type="ORF">OEA41_008550</name>
</gene>
<organism evidence="14 15">
    <name type="scientific">Lepraria neglecta</name>
    <dbReference type="NCBI Taxonomy" id="209136"/>
    <lineage>
        <taxon>Eukaryota</taxon>
        <taxon>Fungi</taxon>
        <taxon>Dikarya</taxon>
        <taxon>Ascomycota</taxon>
        <taxon>Pezizomycotina</taxon>
        <taxon>Lecanoromycetes</taxon>
        <taxon>OSLEUM clade</taxon>
        <taxon>Lecanoromycetidae</taxon>
        <taxon>Lecanorales</taxon>
        <taxon>Lecanorineae</taxon>
        <taxon>Stereocaulaceae</taxon>
        <taxon>Lepraria</taxon>
    </lineage>
</organism>
<comment type="subcellular location">
    <subcellularLocation>
        <location evidence="1">Secreted</location>
        <location evidence="1">Cell wall</location>
    </subcellularLocation>
</comment>
<dbReference type="InterPro" id="IPR050732">
    <property type="entry name" value="Beta-glucan_modifiers"/>
</dbReference>
<evidence type="ECO:0000256" key="11">
    <source>
        <dbReference type="ARBA" id="ARBA00041516"/>
    </source>
</evidence>
<comment type="caution">
    <text evidence="14">The sequence shown here is derived from an EMBL/GenBank/DDBJ whole genome shotgun (WGS) entry which is preliminary data.</text>
</comment>
<evidence type="ECO:0000256" key="1">
    <source>
        <dbReference type="ARBA" id="ARBA00004191"/>
    </source>
</evidence>
<dbReference type="GO" id="GO:0042973">
    <property type="term" value="F:glucan endo-1,3-beta-D-glucosidase activity"/>
    <property type="evidence" value="ECO:0007669"/>
    <property type="project" value="TreeGrafter"/>
</dbReference>
<comment type="similarity">
    <text evidence="2">Belongs to the glycosyl hydrolase 17 family.</text>
</comment>
<evidence type="ECO:0000256" key="13">
    <source>
        <dbReference type="SAM" id="SignalP"/>
    </source>
</evidence>
<feature type="signal peptide" evidence="13">
    <location>
        <begin position="1"/>
        <end position="19"/>
    </location>
</feature>
<dbReference type="Proteomes" id="UP001276659">
    <property type="component" value="Unassembled WGS sequence"/>
</dbReference>
<dbReference type="EMBL" id="JASNWA010000004">
    <property type="protein sequence ID" value="KAK3177221.1"/>
    <property type="molecule type" value="Genomic_DNA"/>
</dbReference>
<protein>
    <recommendedName>
        <fullName evidence="9">Probable beta-glucosidase btgE</fullName>
    </recommendedName>
    <alternativeName>
        <fullName evidence="10">Beta-D-glucoside glucohydrolase btgE</fullName>
    </alternativeName>
    <alternativeName>
        <fullName evidence="12">Cellobiase btgE</fullName>
    </alternativeName>
    <alternativeName>
        <fullName evidence="11">Gentiobiase btgE</fullName>
    </alternativeName>
</protein>
<dbReference type="PANTHER" id="PTHR16631">
    <property type="entry name" value="GLUCAN 1,3-BETA-GLUCOSIDASE"/>
    <property type="match status" value="1"/>
</dbReference>
<evidence type="ECO:0000256" key="5">
    <source>
        <dbReference type="ARBA" id="ARBA00022729"/>
    </source>
</evidence>
<evidence type="ECO:0000256" key="12">
    <source>
        <dbReference type="ARBA" id="ARBA00042762"/>
    </source>
</evidence>
<comment type="function">
    <text evidence="8">Beta-glucosidases are one of a number of cellulolytic enzymes involved in the degradation of cellulosic biomass. Catalyzes the last step releasing glucose from the inhibitory cellobiose.</text>
</comment>
<dbReference type="GO" id="GO:0009277">
    <property type="term" value="C:fungal-type cell wall"/>
    <property type="evidence" value="ECO:0007669"/>
    <property type="project" value="TreeGrafter"/>
</dbReference>
<dbReference type="GO" id="GO:0071555">
    <property type="term" value="P:cell wall organization"/>
    <property type="evidence" value="ECO:0007669"/>
    <property type="project" value="TreeGrafter"/>
</dbReference>
<keyword evidence="6" id="KW-0378">Hydrolase</keyword>
<evidence type="ECO:0000256" key="2">
    <source>
        <dbReference type="ARBA" id="ARBA00008773"/>
    </source>
</evidence>
<dbReference type="SUPFAM" id="SSF51445">
    <property type="entry name" value="(Trans)glycosidases"/>
    <property type="match status" value="1"/>
</dbReference>
<reference evidence="14" key="1">
    <citation type="submission" date="2022-11" db="EMBL/GenBank/DDBJ databases">
        <title>Chromosomal genome sequence assembly and mating type (MAT) locus characterization of the leprose asexual lichenized fungus Lepraria neglecta (Nyl.) Erichsen.</title>
        <authorList>
            <person name="Allen J.L."/>
            <person name="Pfeffer B."/>
        </authorList>
    </citation>
    <scope>NUCLEOTIDE SEQUENCE</scope>
    <source>
        <strain evidence="14">Allen 5258</strain>
    </source>
</reference>
<dbReference type="AlphaFoldDB" id="A0AAE0DNX7"/>
<evidence type="ECO:0000256" key="7">
    <source>
        <dbReference type="ARBA" id="ARBA00023295"/>
    </source>
</evidence>
<evidence type="ECO:0000256" key="9">
    <source>
        <dbReference type="ARBA" id="ARBA00039284"/>
    </source>
</evidence>
<name>A0AAE0DNX7_9LECA</name>
<evidence type="ECO:0000256" key="8">
    <source>
        <dbReference type="ARBA" id="ARBA00024983"/>
    </source>
</evidence>
<feature type="chain" id="PRO_5041941730" description="Probable beta-glucosidase btgE" evidence="13">
    <location>
        <begin position="20"/>
        <end position="377"/>
    </location>
</feature>
<keyword evidence="4" id="KW-0964">Secreted</keyword>
<dbReference type="PANTHER" id="PTHR16631:SF24">
    <property type="entry name" value="FAMILY 17 GLUCOSIDASE SCW11-RELATED"/>
    <property type="match status" value="1"/>
</dbReference>
<accession>A0AAE0DNX7</accession>
<dbReference type="GO" id="GO:0005576">
    <property type="term" value="C:extracellular region"/>
    <property type="evidence" value="ECO:0007669"/>
    <property type="project" value="TreeGrafter"/>
</dbReference>
<evidence type="ECO:0000256" key="4">
    <source>
        <dbReference type="ARBA" id="ARBA00022525"/>
    </source>
</evidence>
<keyword evidence="5 13" id="KW-0732">Signal</keyword>
<proteinExistence type="inferred from homology"/>